<proteinExistence type="predicted"/>
<organism evidence="4 5">
    <name type="scientific">Candidatus Solincola sediminis</name>
    <dbReference type="NCBI Taxonomy" id="1797199"/>
    <lineage>
        <taxon>Bacteria</taxon>
        <taxon>Bacillati</taxon>
        <taxon>Actinomycetota</taxon>
        <taxon>Candidatus Geothermincolia</taxon>
        <taxon>Candidatus Geothermincolales</taxon>
        <taxon>Candidatus Geothermincolaceae</taxon>
        <taxon>Candidatus Solincola</taxon>
    </lineage>
</organism>
<evidence type="ECO:0000313" key="4">
    <source>
        <dbReference type="EMBL" id="OFW59503.1"/>
    </source>
</evidence>
<dbReference type="GO" id="GO:0006654">
    <property type="term" value="P:phosphatidic acid biosynthetic process"/>
    <property type="evidence" value="ECO:0007669"/>
    <property type="project" value="TreeGrafter"/>
</dbReference>
<reference evidence="4 5" key="1">
    <citation type="journal article" date="2016" name="Nat. Commun.">
        <title>Thousands of microbial genomes shed light on interconnected biogeochemical processes in an aquifer system.</title>
        <authorList>
            <person name="Anantharaman K."/>
            <person name="Brown C.T."/>
            <person name="Hug L.A."/>
            <person name="Sharon I."/>
            <person name="Castelle C.J."/>
            <person name="Probst A.J."/>
            <person name="Thomas B.C."/>
            <person name="Singh A."/>
            <person name="Wilkins M.J."/>
            <person name="Karaoz U."/>
            <person name="Brodie E.L."/>
            <person name="Williams K.H."/>
            <person name="Hubbard S.S."/>
            <person name="Banfield J.F."/>
        </authorList>
    </citation>
    <scope>NUCLEOTIDE SEQUENCE [LARGE SCALE GENOMIC DNA]</scope>
</reference>
<evidence type="ECO:0000256" key="2">
    <source>
        <dbReference type="ARBA" id="ARBA00023315"/>
    </source>
</evidence>
<dbReference type="AlphaFoldDB" id="A0A1F2WRQ3"/>
<dbReference type="EMBL" id="MELK01000015">
    <property type="protein sequence ID" value="OFW59503.1"/>
    <property type="molecule type" value="Genomic_DNA"/>
</dbReference>
<evidence type="ECO:0000256" key="1">
    <source>
        <dbReference type="ARBA" id="ARBA00022679"/>
    </source>
</evidence>
<protein>
    <recommendedName>
        <fullName evidence="3">Phospholipid/glycerol acyltransferase domain-containing protein</fullName>
    </recommendedName>
</protein>
<dbReference type="STRING" id="1797197.A2Y75_11625"/>
<gene>
    <name evidence="4" type="ORF">A2Y75_11625</name>
</gene>
<dbReference type="PANTHER" id="PTHR10434">
    <property type="entry name" value="1-ACYL-SN-GLYCEROL-3-PHOSPHATE ACYLTRANSFERASE"/>
    <property type="match status" value="1"/>
</dbReference>
<dbReference type="GO" id="GO:0003841">
    <property type="term" value="F:1-acylglycerol-3-phosphate O-acyltransferase activity"/>
    <property type="evidence" value="ECO:0007669"/>
    <property type="project" value="TreeGrafter"/>
</dbReference>
<keyword evidence="1" id="KW-0808">Transferase</keyword>
<comment type="caution">
    <text evidence="4">The sequence shown here is derived from an EMBL/GenBank/DDBJ whole genome shotgun (WGS) entry which is preliminary data.</text>
</comment>
<dbReference type="Proteomes" id="UP000177876">
    <property type="component" value="Unassembled WGS sequence"/>
</dbReference>
<dbReference type="CDD" id="cd07989">
    <property type="entry name" value="LPLAT_AGPAT-like"/>
    <property type="match status" value="1"/>
</dbReference>
<keyword evidence="2" id="KW-0012">Acyltransferase</keyword>
<dbReference type="InterPro" id="IPR002123">
    <property type="entry name" value="Plipid/glycerol_acylTrfase"/>
</dbReference>
<dbReference type="SUPFAM" id="SSF69593">
    <property type="entry name" value="Glycerol-3-phosphate (1)-acyltransferase"/>
    <property type="match status" value="1"/>
</dbReference>
<sequence length="282" mass="32361">MWLRYRIIRPIGVLVGSSKRFNLQISGEENVPLYGPVIVVCNHQSHADPVAVAVALRPLCRHSHMWPWAKSDISKGTEGVLAWCLWKFFGVIPIDREGGNPNEPIELSLKYLRRGEAVLIYPEGSRSPSKKLRPFQYGVANLAKAAPAPILPMATYKRDSDGGIQVNIGIPFFLPPKKAKYELIEAIEGKMEDQFGRQLETFRQWASALPQDKKGMKLMSKMIRLIHDFAIRQDVPFDYFCRMAEREDNEYIRDKIFELLPEGFVKVEDESRPRPLSFFRKD</sequence>
<name>A0A1F2WRQ3_9ACTN</name>
<feature type="domain" description="Phospholipid/glycerol acyltransferase" evidence="3">
    <location>
        <begin position="37"/>
        <end position="158"/>
    </location>
</feature>
<accession>A0A1F2WRQ3</accession>
<evidence type="ECO:0000259" key="3">
    <source>
        <dbReference type="SMART" id="SM00563"/>
    </source>
</evidence>
<dbReference type="PANTHER" id="PTHR10434:SF11">
    <property type="entry name" value="1-ACYL-SN-GLYCEROL-3-PHOSPHATE ACYLTRANSFERASE"/>
    <property type="match status" value="1"/>
</dbReference>
<dbReference type="Pfam" id="PF01553">
    <property type="entry name" value="Acyltransferase"/>
    <property type="match status" value="1"/>
</dbReference>
<evidence type="ECO:0000313" key="5">
    <source>
        <dbReference type="Proteomes" id="UP000177876"/>
    </source>
</evidence>
<dbReference type="SMART" id="SM00563">
    <property type="entry name" value="PlsC"/>
    <property type="match status" value="1"/>
</dbReference>